<dbReference type="InterPro" id="IPR015590">
    <property type="entry name" value="Aldehyde_DH_dom"/>
</dbReference>
<protein>
    <submittedName>
        <fullName evidence="4">Aldehyde dehydrogenase family protein</fullName>
    </submittedName>
</protein>
<evidence type="ECO:0000256" key="2">
    <source>
        <dbReference type="ARBA" id="ARBA00023002"/>
    </source>
</evidence>
<dbReference type="InterPro" id="IPR051020">
    <property type="entry name" value="ALDH-related_metabolic_enz"/>
</dbReference>
<feature type="domain" description="Aldehyde dehydrogenase" evidence="3">
    <location>
        <begin position="9"/>
        <end position="470"/>
    </location>
</feature>
<dbReference type="PANTHER" id="PTHR42991">
    <property type="entry name" value="ALDEHYDE DEHYDROGENASE"/>
    <property type="match status" value="1"/>
</dbReference>
<evidence type="ECO:0000259" key="3">
    <source>
        <dbReference type="Pfam" id="PF00171"/>
    </source>
</evidence>
<dbReference type="EMBL" id="JAHWQX010000002">
    <property type="protein sequence ID" value="MBW3097199.1"/>
    <property type="molecule type" value="Genomic_DNA"/>
</dbReference>
<sequence length="480" mass="51749">MKMFIDGAWREGKSSIDICSPYDRSVIDKAPLADAQDAEDAVASAYAATQVMEDMPYYRRSEIIHRAGELLLERKEKIAELITRENGKTITEARGEVGRASMTLFAAADAAREISGEVLPLTARQVPNIENKFGFTFRVPCGVVLAITPFNVPVNLAAHKIGAAFAAGNSVILKPAYDTPLSTAHLVKAFLDAGLPETAIQLITGSGSKIGSQLCPDPRIRKITFTGSFEVGDTICRTAGLKKVTMELGGNCPVVVMADANVDHVVNSLVQGGYGMAGQSCVATQRAFVHKDIYEEVVNGLATRIAEFEQGDPLNESTTMGPLIREKDAVRVSETILGAAEEGARVLGPDAGRRNGNFVRPAVVADVKPSMRIYREELFGPAIGFIPFTDVEEAIAGANDTNYGLAAGLFTENLDNAMYVARKIKSGIMHINSASRWRVDHMPNGGLKDSGMGKEGPRYAIEELTESRTVIMHLKNQAPY</sequence>
<accession>A0ABS6WQ56</accession>
<gene>
    <name evidence="4" type="ORF">KY465_07900</name>
</gene>
<comment type="caution">
    <text evidence="4">The sequence shown here is derived from an EMBL/GenBank/DDBJ whole genome shotgun (WGS) entry which is preliminary data.</text>
</comment>
<comment type="similarity">
    <text evidence="1">Belongs to the aldehyde dehydrogenase family.</text>
</comment>
<dbReference type="RefSeq" id="WP_219201129.1">
    <property type="nucleotide sequence ID" value="NZ_JAHWQX010000002.1"/>
</dbReference>
<reference evidence="4" key="1">
    <citation type="submission" date="2021-07" db="EMBL/GenBank/DDBJ databases">
        <title>Pseudohoeflea marina sp. nov. a polyhydroxyalcanoate-producing bacterium.</title>
        <authorList>
            <person name="Zheng W."/>
            <person name="Yu S."/>
            <person name="Huang Y."/>
        </authorList>
    </citation>
    <scope>NUCLEOTIDE SEQUENCE</scope>
    <source>
        <strain evidence="4">DP4N28-3</strain>
    </source>
</reference>
<evidence type="ECO:0000256" key="1">
    <source>
        <dbReference type="ARBA" id="ARBA00009986"/>
    </source>
</evidence>
<keyword evidence="2" id="KW-0560">Oxidoreductase</keyword>
<keyword evidence="5" id="KW-1185">Reference proteome</keyword>
<name>A0ABS6WQ56_9HYPH</name>
<dbReference type="Proteomes" id="UP001430804">
    <property type="component" value="Unassembled WGS sequence"/>
</dbReference>
<organism evidence="4 5">
    <name type="scientific">Pseudohoeflea coraliihabitans</name>
    <dbReference type="NCBI Taxonomy" id="2860393"/>
    <lineage>
        <taxon>Bacteria</taxon>
        <taxon>Pseudomonadati</taxon>
        <taxon>Pseudomonadota</taxon>
        <taxon>Alphaproteobacteria</taxon>
        <taxon>Hyphomicrobiales</taxon>
        <taxon>Rhizobiaceae</taxon>
        <taxon>Pseudohoeflea</taxon>
    </lineage>
</organism>
<dbReference type="Pfam" id="PF00171">
    <property type="entry name" value="Aldedh"/>
    <property type="match status" value="1"/>
</dbReference>
<evidence type="ECO:0000313" key="5">
    <source>
        <dbReference type="Proteomes" id="UP001430804"/>
    </source>
</evidence>
<dbReference type="PANTHER" id="PTHR42991:SF1">
    <property type="entry name" value="ALDEHYDE DEHYDROGENASE"/>
    <property type="match status" value="1"/>
</dbReference>
<proteinExistence type="inferred from homology"/>
<evidence type="ECO:0000313" key="4">
    <source>
        <dbReference type="EMBL" id="MBW3097199.1"/>
    </source>
</evidence>